<gene>
    <name evidence="2" type="ORF">CEURO_LOCUS10999</name>
</gene>
<evidence type="ECO:0000313" key="2">
    <source>
        <dbReference type="EMBL" id="CAH9089805.1"/>
    </source>
</evidence>
<proteinExistence type="predicted"/>
<evidence type="ECO:0000313" key="3">
    <source>
        <dbReference type="Proteomes" id="UP001152484"/>
    </source>
</evidence>
<feature type="compositionally biased region" description="Pro residues" evidence="1">
    <location>
        <begin position="75"/>
        <end position="85"/>
    </location>
</feature>
<evidence type="ECO:0000256" key="1">
    <source>
        <dbReference type="SAM" id="MobiDB-lite"/>
    </source>
</evidence>
<feature type="region of interest" description="Disordered" evidence="1">
    <location>
        <begin position="69"/>
        <end position="100"/>
    </location>
</feature>
<dbReference type="EMBL" id="CAMAPE010000021">
    <property type="protein sequence ID" value="CAH9089805.1"/>
    <property type="molecule type" value="Genomic_DNA"/>
</dbReference>
<protein>
    <submittedName>
        <fullName evidence="2">Uncharacterized protein</fullName>
    </submittedName>
</protein>
<reference evidence="2" key="1">
    <citation type="submission" date="2022-07" db="EMBL/GenBank/DDBJ databases">
        <authorList>
            <person name="Macas J."/>
            <person name="Novak P."/>
            <person name="Neumann P."/>
        </authorList>
    </citation>
    <scope>NUCLEOTIDE SEQUENCE</scope>
</reference>
<organism evidence="2 3">
    <name type="scientific">Cuscuta europaea</name>
    <name type="common">European dodder</name>
    <dbReference type="NCBI Taxonomy" id="41803"/>
    <lineage>
        <taxon>Eukaryota</taxon>
        <taxon>Viridiplantae</taxon>
        <taxon>Streptophyta</taxon>
        <taxon>Embryophyta</taxon>
        <taxon>Tracheophyta</taxon>
        <taxon>Spermatophyta</taxon>
        <taxon>Magnoliopsida</taxon>
        <taxon>eudicotyledons</taxon>
        <taxon>Gunneridae</taxon>
        <taxon>Pentapetalae</taxon>
        <taxon>asterids</taxon>
        <taxon>lamiids</taxon>
        <taxon>Solanales</taxon>
        <taxon>Convolvulaceae</taxon>
        <taxon>Cuscuteae</taxon>
        <taxon>Cuscuta</taxon>
        <taxon>Cuscuta subgen. Cuscuta</taxon>
    </lineage>
</organism>
<dbReference type="AlphaFoldDB" id="A0A9P1EA15"/>
<name>A0A9P1EA15_CUSEU</name>
<keyword evidence="3" id="KW-1185">Reference proteome</keyword>
<sequence>MSWCILRSSKKNNNLGEFSFDRLGLTLLISSNLVSTIIVSSSGSVSMAAVNYVIFSSLHRRRPPLICYERGRKPSPSPVKPPLPAWRPQIDTKTNPRKKKKMPPYWEATIFEREKIVNGPSDFVALVSRKYHFPFKVESNLIIHMDHHMAAPNAIYPLTSWLPSILLI</sequence>
<accession>A0A9P1EA15</accession>
<comment type="caution">
    <text evidence="2">The sequence shown here is derived from an EMBL/GenBank/DDBJ whole genome shotgun (WGS) entry which is preliminary data.</text>
</comment>
<dbReference type="Proteomes" id="UP001152484">
    <property type="component" value="Unassembled WGS sequence"/>
</dbReference>